<feature type="transmembrane region" description="Helical" evidence="6">
    <location>
        <begin position="175"/>
        <end position="192"/>
    </location>
</feature>
<comment type="subcellular location">
    <subcellularLocation>
        <location evidence="1">Cell membrane</location>
        <topology evidence="1">Multi-pass membrane protein</topology>
    </subcellularLocation>
</comment>
<dbReference type="PROSITE" id="PS00216">
    <property type="entry name" value="SUGAR_TRANSPORT_1"/>
    <property type="match status" value="1"/>
</dbReference>
<feature type="transmembrane region" description="Helical" evidence="6">
    <location>
        <begin position="248"/>
        <end position="268"/>
    </location>
</feature>
<feature type="transmembrane region" description="Helical" evidence="6">
    <location>
        <begin position="212"/>
        <end position="236"/>
    </location>
</feature>
<feature type="transmembrane region" description="Helical" evidence="6">
    <location>
        <begin position="143"/>
        <end position="166"/>
    </location>
</feature>
<feature type="transmembrane region" description="Helical" evidence="6">
    <location>
        <begin position="366"/>
        <end position="388"/>
    </location>
</feature>
<dbReference type="AlphaFoldDB" id="A0A1I7M5Q4"/>
<evidence type="ECO:0000313" key="8">
    <source>
        <dbReference type="EMBL" id="SFV17279.1"/>
    </source>
</evidence>
<dbReference type="InterPro" id="IPR036259">
    <property type="entry name" value="MFS_trans_sf"/>
</dbReference>
<dbReference type="InterPro" id="IPR050189">
    <property type="entry name" value="MFS_Efflux_Transporters"/>
</dbReference>
<dbReference type="Gene3D" id="1.20.1250.20">
    <property type="entry name" value="MFS general substrate transporter like domains"/>
    <property type="match status" value="1"/>
</dbReference>
<dbReference type="PANTHER" id="PTHR43124:SF3">
    <property type="entry name" value="CHLORAMPHENICOL EFFLUX PUMP RV0191"/>
    <property type="match status" value="1"/>
</dbReference>
<protein>
    <submittedName>
        <fullName evidence="8">Predicted arabinose efflux permease, MFS family</fullName>
    </submittedName>
</protein>
<gene>
    <name evidence="8" type="ORF">SAMN05216552_10627</name>
</gene>
<reference evidence="9" key="1">
    <citation type="submission" date="2016-10" db="EMBL/GenBank/DDBJ databases">
        <authorList>
            <person name="Varghese N."/>
            <person name="Submissions S."/>
        </authorList>
    </citation>
    <scope>NUCLEOTIDE SEQUENCE [LARGE SCALE GENOMIC DNA]</scope>
    <source>
        <strain evidence="9">CGMCC 1.11014</strain>
    </source>
</reference>
<keyword evidence="5 6" id="KW-0472">Membrane</keyword>
<dbReference type="InterPro" id="IPR005829">
    <property type="entry name" value="Sugar_transporter_CS"/>
</dbReference>
<dbReference type="InterPro" id="IPR020846">
    <property type="entry name" value="MFS_dom"/>
</dbReference>
<evidence type="ECO:0000256" key="6">
    <source>
        <dbReference type="SAM" id="Phobius"/>
    </source>
</evidence>
<feature type="domain" description="Major facilitator superfamily (MFS) profile" evidence="7">
    <location>
        <begin position="17"/>
        <end position="388"/>
    </location>
</feature>
<evidence type="ECO:0000256" key="5">
    <source>
        <dbReference type="ARBA" id="ARBA00023136"/>
    </source>
</evidence>
<keyword evidence="9" id="KW-1185">Reference proteome</keyword>
<dbReference type="RefSeq" id="WP_093561315.1">
    <property type="nucleotide sequence ID" value="NZ_FPBO01000062.1"/>
</dbReference>
<feature type="transmembrane region" description="Helical" evidence="6">
    <location>
        <begin position="54"/>
        <end position="78"/>
    </location>
</feature>
<dbReference type="Proteomes" id="UP000199391">
    <property type="component" value="Unassembled WGS sequence"/>
</dbReference>
<keyword evidence="3 6" id="KW-0812">Transmembrane</keyword>
<feature type="transmembrane region" description="Helical" evidence="6">
    <location>
        <begin position="111"/>
        <end position="131"/>
    </location>
</feature>
<dbReference type="Pfam" id="PF07690">
    <property type="entry name" value="MFS_1"/>
    <property type="match status" value="1"/>
</dbReference>
<dbReference type="PANTHER" id="PTHR43124">
    <property type="entry name" value="PURINE EFFLUX PUMP PBUE"/>
    <property type="match status" value="1"/>
</dbReference>
<feature type="transmembrane region" description="Helical" evidence="6">
    <location>
        <begin position="302"/>
        <end position="323"/>
    </location>
</feature>
<dbReference type="EMBL" id="FPBO01000062">
    <property type="protein sequence ID" value="SFV17279.1"/>
    <property type="molecule type" value="Genomic_DNA"/>
</dbReference>
<organism evidence="8 9">
    <name type="scientific">Pseudoduganella namucuonensis</name>
    <dbReference type="NCBI Taxonomy" id="1035707"/>
    <lineage>
        <taxon>Bacteria</taxon>
        <taxon>Pseudomonadati</taxon>
        <taxon>Pseudomonadota</taxon>
        <taxon>Betaproteobacteria</taxon>
        <taxon>Burkholderiales</taxon>
        <taxon>Oxalobacteraceae</taxon>
        <taxon>Telluria group</taxon>
        <taxon>Pseudoduganella</taxon>
    </lineage>
</organism>
<feature type="transmembrane region" description="Helical" evidence="6">
    <location>
        <begin position="274"/>
        <end position="295"/>
    </location>
</feature>
<evidence type="ECO:0000256" key="4">
    <source>
        <dbReference type="ARBA" id="ARBA00022989"/>
    </source>
</evidence>
<keyword evidence="4 6" id="KW-1133">Transmembrane helix</keyword>
<feature type="transmembrane region" description="Helical" evidence="6">
    <location>
        <begin position="20"/>
        <end position="42"/>
    </location>
</feature>
<evidence type="ECO:0000313" key="9">
    <source>
        <dbReference type="Proteomes" id="UP000199391"/>
    </source>
</evidence>
<dbReference type="OrthoDB" id="9814303at2"/>
<proteinExistence type="predicted"/>
<dbReference type="GO" id="GO:0005886">
    <property type="term" value="C:plasma membrane"/>
    <property type="evidence" value="ECO:0007669"/>
    <property type="project" value="UniProtKB-SubCell"/>
</dbReference>
<keyword evidence="2" id="KW-1003">Cell membrane</keyword>
<dbReference type="STRING" id="1035707.SAMN05216552_10627"/>
<dbReference type="GO" id="GO:0022857">
    <property type="term" value="F:transmembrane transporter activity"/>
    <property type="evidence" value="ECO:0007669"/>
    <property type="project" value="InterPro"/>
</dbReference>
<accession>A0A1I7M5Q4</accession>
<sequence>MPTPHHPDASDANTTAKSVVIVTGPALIALIPMAAAPAMPAMAAHFAPGGDGALFAQLVMTIPAVLLILSATITGIVAERVGRRAVLLAALALFAAAGMAALLAPGAIMLIASRLLLGLAGGAILTVSFSLAGDYPEAQRERILGFAGAAAAVAAMIALTAGGALVDRFGWRGPFALYAASLPVLALAWGAVSESRAARHEHSLLSPLRLLWPSYLLTIVLVIGVFLPGIQGPFLLQAEGIASAATQGVVIASSSLSAAIASASFGYLRRYLSIQALTLVTALCMGVGASAIFALHGALPIAVCFALIGIGAGLVEPVTLSLVLARAPKSMQPRAVGLVLSAVFLGQFLNPLVLNPIRQSMGTGHAFLAAGLILLALAGALAVGHLLAGPKPALSAD</sequence>
<feature type="transmembrane region" description="Helical" evidence="6">
    <location>
        <begin position="335"/>
        <end position="354"/>
    </location>
</feature>
<feature type="transmembrane region" description="Helical" evidence="6">
    <location>
        <begin position="84"/>
        <end position="104"/>
    </location>
</feature>
<evidence type="ECO:0000256" key="2">
    <source>
        <dbReference type="ARBA" id="ARBA00022475"/>
    </source>
</evidence>
<dbReference type="SUPFAM" id="SSF103473">
    <property type="entry name" value="MFS general substrate transporter"/>
    <property type="match status" value="1"/>
</dbReference>
<evidence type="ECO:0000259" key="7">
    <source>
        <dbReference type="PROSITE" id="PS50850"/>
    </source>
</evidence>
<evidence type="ECO:0000256" key="1">
    <source>
        <dbReference type="ARBA" id="ARBA00004651"/>
    </source>
</evidence>
<name>A0A1I7M5Q4_9BURK</name>
<dbReference type="PROSITE" id="PS50850">
    <property type="entry name" value="MFS"/>
    <property type="match status" value="1"/>
</dbReference>
<evidence type="ECO:0000256" key="3">
    <source>
        <dbReference type="ARBA" id="ARBA00022692"/>
    </source>
</evidence>
<dbReference type="InterPro" id="IPR011701">
    <property type="entry name" value="MFS"/>
</dbReference>